<protein>
    <recommendedName>
        <fullName evidence="2">DUF402 domain-containing protein</fullName>
    </recommendedName>
</protein>
<evidence type="ECO:0000259" key="2">
    <source>
        <dbReference type="Pfam" id="PF04167"/>
    </source>
</evidence>
<dbReference type="Gene3D" id="2.40.380.10">
    <property type="entry name" value="FomD-like"/>
    <property type="match status" value="1"/>
</dbReference>
<reference evidence="3" key="1">
    <citation type="submission" date="2021-01" db="EMBL/GenBank/DDBJ databases">
        <title>Whole genome shotgun sequence of Actinoplanes tereljensis NBRC 105297.</title>
        <authorList>
            <person name="Komaki H."/>
            <person name="Tamura T."/>
        </authorList>
    </citation>
    <scope>NUCLEOTIDE SEQUENCE</scope>
    <source>
        <strain evidence="3">NBRC 105297</strain>
    </source>
</reference>
<comment type="caution">
    <text evidence="3">The sequence shown here is derived from an EMBL/GenBank/DDBJ whole genome shotgun (WGS) entry which is preliminary data.</text>
</comment>
<sequence>MIEVRYTKWGGKRHWRFLAEPLGSDEFGWWYGCPAGTSMRRGFEEPVVVDYEFIVLVPADGRWIASWNGPAHRHVAIYVDVTDRPVRANGLVEAVDLDLDVIRLRDGSVEMLDEDEFEEHQLLYGYPAEVIAEARRTADALFAMIEQRQEPFGEVGDAWLTRFTAERHP</sequence>
<dbReference type="GO" id="GO:0016787">
    <property type="term" value="F:hydrolase activity"/>
    <property type="evidence" value="ECO:0007669"/>
    <property type="project" value="UniProtKB-KW"/>
</dbReference>
<organism evidence="3 4">
    <name type="scientific">Paractinoplanes tereljensis</name>
    <dbReference type="NCBI Taxonomy" id="571912"/>
    <lineage>
        <taxon>Bacteria</taxon>
        <taxon>Bacillati</taxon>
        <taxon>Actinomycetota</taxon>
        <taxon>Actinomycetes</taxon>
        <taxon>Micromonosporales</taxon>
        <taxon>Micromonosporaceae</taxon>
        <taxon>Paractinoplanes</taxon>
    </lineage>
</organism>
<evidence type="ECO:0000256" key="1">
    <source>
        <dbReference type="ARBA" id="ARBA00022801"/>
    </source>
</evidence>
<dbReference type="Pfam" id="PF04167">
    <property type="entry name" value="DUF402"/>
    <property type="match status" value="1"/>
</dbReference>
<keyword evidence="1" id="KW-0378">Hydrolase</keyword>
<dbReference type="InterPro" id="IPR007295">
    <property type="entry name" value="DUF402"/>
</dbReference>
<gene>
    <name evidence="3" type="ORF">Ate02nite_39090</name>
</gene>
<keyword evidence="4" id="KW-1185">Reference proteome</keyword>
<name>A0A919NNI4_9ACTN</name>
<evidence type="ECO:0000313" key="4">
    <source>
        <dbReference type="Proteomes" id="UP000623608"/>
    </source>
</evidence>
<dbReference type="SUPFAM" id="SSF159234">
    <property type="entry name" value="FomD-like"/>
    <property type="match status" value="1"/>
</dbReference>
<proteinExistence type="predicted"/>
<dbReference type="InterPro" id="IPR050212">
    <property type="entry name" value="Ntdp-like"/>
</dbReference>
<dbReference type="InterPro" id="IPR035930">
    <property type="entry name" value="FomD-like_sf"/>
</dbReference>
<accession>A0A919NNI4</accession>
<dbReference type="PANTHER" id="PTHR39159:SF1">
    <property type="entry name" value="UPF0374 PROTEIN YGAC"/>
    <property type="match status" value="1"/>
</dbReference>
<dbReference type="PANTHER" id="PTHR39159">
    <property type="match status" value="1"/>
</dbReference>
<feature type="domain" description="DUF402" evidence="2">
    <location>
        <begin position="54"/>
        <end position="149"/>
    </location>
</feature>
<dbReference type="EMBL" id="BOMY01000025">
    <property type="protein sequence ID" value="GIF21179.1"/>
    <property type="molecule type" value="Genomic_DNA"/>
</dbReference>
<dbReference type="Proteomes" id="UP000623608">
    <property type="component" value="Unassembled WGS sequence"/>
</dbReference>
<dbReference type="AlphaFoldDB" id="A0A919NNI4"/>
<evidence type="ECO:0000313" key="3">
    <source>
        <dbReference type="EMBL" id="GIF21179.1"/>
    </source>
</evidence>